<dbReference type="GO" id="GO:0016679">
    <property type="term" value="F:oxidoreductase activity, acting on diphenols and related substances as donors"/>
    <property type="evidence" value="ECO:0007669"/>
    <property type="project" value="TreeGrafter"/>
</dbReference>
<dbReference type="GO" id="GO:0020037">
    <property type="term" value="F:heme binding"/>
    <property type="evidence" value="ECO:0007669"/>
    <property type="project" value="UniProtKB-UniRule"/>
</dbReference>
<comment type="subunit">
    <text evidence="8">Heterodimer of a catalytic subunit (MsrP) and a heme-binding subunit (MsrQ).</text>
</comment>
<keyword evidence="8" id="KW-0288">FMN</keyword>
<feature type="transmembrane region" description="Helical" evidence="8">
    <location>
        <begin position="21"/>
        <end position="42"/>
    </location>
</feature>
<feature type="transmembrane region" description="Helical" evidence="8">
    <location>
        <begin position="187"/>
        <end position="203"/>
    </location>
</feature>
<dbReference type="GO" id="GO:0005886">
    <property type="term" value="C:plasma membrane"/>
    <property type="evidence" value="ECO:0007669"/>
    <property type="project" value="UniProtKB-SubCell"/>
</dbReference>
<dbReference type="GO" id="GO:0010181">
    <property type="term" value="F:FMN binding"/>
    <property type="evidence" value="ECO:0007669"/>
    <property type="project" value="UniProtKB-UniRule"/>
</dbReference>
<proteinExistence type="inferred from homology"/>
<comment type="caution">
    <text evidence="10">The sequence shown here is derived from an EMBL/GenBank/DDBJ whole genome shotgun (WGS) entry which is preliminary data.</text>
</comment>
<dbReference type="EMBL" id="NVWI01000002">
    <property type="protein sequence ID" value="PCJ42487.1"/>
    <property type="molecule type" value="Genomic_DNA"/>
</dbReference>
<comment type="subcellular location">
    <subcellularLocation>
        <location evidence="8">Cell membrane</location>
        <topology evidence="8">Multi-pass membrane protein</topology>
    </subcellularLocation>
    <subcellularLocation>
        <location evidence="1">Membrane</location>
        <topology evidence="1">Multi-pass membrane protein</topology>
    </subcellularLocation>
</comment>
<evidence type="ECO:0000256" key="3">
    <source>
        <dbReference type="ARBA" id="ARBA00022617"/>
    </source>
</evidence>
<evidence type="ECO:0000256" key="8">
    <source>
        <dbReference type="HAMAP-Rule" id="MF_01207"/>
    </source>
</evidence>
<comment type="function">
    <text evidence="8">Part of the MsrPQ system that repairs oxidized periplasmic proteins containing methionine sulfoxide residues (Met-O), using respiratory chain electrons. Thus protects these proteins from oxidative-stress damage caused by reactive species of oxygen and chlorine generated by the host defense mechanisms. MsrPQ is essential for the maintenance of envelope integrity under bleach stress, rescuing a wide series of structurally unrelated periplasmic proteins from methionine oxidation. MsrQ provides electrons for reduction to the reductase catalytic subunit MsrP, using the quinone pool of the respiratory chain.</text>
</comment>
<reference evidence="11" key="1">
    <citation type="submission" date="2017-08" db="EMBL/GenBank/DDBJ databases">
        <title>A dynamic microbial community with high functional redundancy inhabits the cold, oxic subseafloor aquifer.</title>
        <authorList>
            <person name="Tully B.J."/>
            <person name="Wheat C.G."/>
            <person name="Glazer B.T."/>
            <person name="Huber J.A."/>
        </authorList>
    </citation>
    <scope>NUCLEOTIDE SEQUENCE [LARGE SCALE GENOMIC DNA]</scope>
</reference>
<evidence type="ECO:0000313" key="11">
    <source>
        <dbReference type="Proteomes" id="UP000228987"/>
    </source>
</evidence>
<feature type="transmembrane region" description="Helical" evidence="8">
    <location>
        <begin position="92"/>
        <end position="116"/>
    </location>
</feature>
<sequence length="217" mass="25485">MIISLLIRRFNLKYAVVIKPIVFLLFLAPSLYYFYAVYLALNGENILGPDPAQTLSLATGEWSIRILVVALAITPLRYLLKMPRLWNYRRMIGLFALFYVSLHLIVFLMFLLQWQWADIGREIIKRPYITIGFTAFILLLPLGLTSFQAAQRKMGRNWKKLHRLVYVVNVLAVIHILWVVRSSYFDALLYGSMVFVCLFYRVLRHYSLAVRQFSLRK</sequence>
<comment type="cofactor">
    <cofactor evidence="8">
        <name>FMN</name>
        <dbReference type="ChEBI" id="CHEBI:58210"/>
    </cofactor>
    <text evidence="8">Binds 1 FMN per subunit.</text>
</comment>
<feature type="transmembrane region" description="Helical" evidence="8">
    <location>
        <begin position="128"/>
        <end position="149"/>
    </location>
</feature>
<evidence type="ECO:0000313" key="10">
    <source>
        <dbReference type="EMBL" id="PCJ42487.1"/>
    </source>
</evidence>
<name>A0A2A5CF34_9GAMM</name>
<keyword evidence="8" id="KW-0285">Flavoprotein</keyword>
<feature type="transmembrane region" description="Helical" evidence="8">
    <location>
        <begin position="161"/>
        <end position="181"/>
    </location>
</feature>
<keyword evidence="2 8" id="KW-0813">Transport</keyword>
<dbReference type="Pfam" id="PF01794">
    <property type="entry name" value="Ferric_reduct"/>
    <property type="match status" value="1"/>
</dbReference>
<dbReference type="HAMAP" id="MF_01207">
    <property type="entry name" value="MsrQ"/>
    <property type="match status" value="1"/>
</dbReference>
<dbReference type="AlphaFoldDB" id="A0A2A5CF34"/>
<comment type="similarity">
    <text evidence="8">Belongs to the MsrQ family.</text>
</comment>
<dbReference type="Proteomes" id="UP000228987">
    <property type="component" value="Unassembled WGS sequence"/>
</dbReference>
<evidence type="ECO:0000256" key="2">
    <source>
        <dbReference type="ARBA" id="ARBA00022448"/>
    </source>
</evidence>
<keyword evidence="3 8" id="KW-0349">Heme</keyword>
<dbReference type="GO" id="GO:0009055">
    <property type="term" value="F:electron transfer activity"/>
    <property type="evidence" value="ECO:0007669"/>
    <property type="project" value="UniProtKB-UniRule"/>
</dbReference>
<accession>A0A2A5CF34</accession>
<dbReference type="InterPro" id="IPR013130">
    <property type="entry name" value="Fe3_Rdtase_TM_dom"/>
</dbReference>
<evidence type="ECO:0000256" key="5">
    <source>
        <dbReference type="ARBA" id="ARBA00022989"/>
    </source>
</evidence>
<evidence type="ECO:0000256" key="4">
    <source>
        <dbReference type="ARBA" id="ARBA00022692"/>
    </source>
</evidence>
<keyword evidence="8" id="KW-0479">Metal-binding</keyword>
<evidence type="ECO:0000259" key="9">
    <source>
        <dbReference type="Pfam" id="PF01794"/>
    </source>
</evidence>
<organism evidence="10 11">
    <name type="scientific">SAR86 cluster bacterium</name>
    <dbReference type="NCBI Taxonomy" id="2030880"/>
    <lineage>
        <taxon>Bacteria</taxon>
        <taxon>Pseudomonadati</taxon>
        <taxon>Pseudomonadota</taxon>
        <taxon>Gammaproteobacteria</taxon>
        <taxon>SAR86 cluster</taxon>
    </lineage>
</organism>
<keyword evidence="5 8" id="KW-1133">Transmembrane helix</keyword>
<dbReference type="PANTHER" id="PTHR36964:SF1">
    <property type="entry name" value="PROTEIN-METHIONINE-SULFOXIDE REDUCTASE HEME-BINDING SUBUNIT MSRQ"/>
    <property type="match status" value="1"/>
</dbReference>
<keyword evidence="8" id="KW-1003">Cell membrane</keyword>
<keyword evidence="6 8" id="KW-0408">Iron</keyword>
<protein>
    <recommendedName>
        <fullName evidence="8">Protein-methionine-sulfoxide reductase heme-binding subunit MsrQ</fullName>
    </recommendedName>
    <alternativeName>
        <fullName evidence="8">Flavocytochrome MsrQ</fullName>
    </alternativeName>
</protein>
<gene>
    <name evidence="8" type="primary">msrQ</name>
    <name evidence="10" type="ORF">COA71_02945</name>
</gene>
<keyword evidence="8" id="KW-0249">Electron transport</keyword>
<dbReference type="GO" id="GO:0030091">
    <property type="term" value="P:protein repair"/>
    <property type="evidence" value="ECO:0007669"/>
    <property type="project" value="UniProtKB-UniRule"/>
</dbReference>
<evidence type="ECO:0000256" key="7">
    <source>
        <dbReference type="ARBA" id="ARBA00023136"/>
    </source>
</evidence>
<evidence type="ECO:0000256" key="6">
    <source>
        <dbReference type="ARBA" id="ARBA00023004"/>
    </source>
</evidence>
<dbReference type="GO" id="GO:0046872">
    <property type="term" value="F:metal ion binding"/>
    <property type="evidence" value="ECO:0007669"/>
    <property type="project" value="UniProtKB-KW"/>
</dbReference>
<dbReference type="PANTHER" id="PTHR36964">
    <property type="entry name" value="PROTEIN-METHIONINE-SULFOXIDE REDUCTASE HEME-BINDING SUBUNIT MSRQ"/>
    <property type="match status" value="1"/>
</dbReference>
<dbReference type="InterPro" id="IPR022837">
    <property type="entry name" value="MsrQ-like"/>
</dbReference>
<comment type="cofactor">
    <cofactor evidence="8">
        <name>heme b</name>
        <dbReference type="ChEBI" id="CHEBI:60344"/>
    </cofactor>
    <text evidence="8">Binds 1 heme b (iron(II)-protoporphyrin IX) group per subunit.</text>
</comment>
<feature type="domain" description="Ferric oxidoreductase" evidence="9">
    <location>
        <begin position="60"/>
        <end position="173"/>
    </location>
</feature>
<keyword evidence="4 8" id="KW-0812">Transmembrane</keyword>
<evidence type="ECO:0000256" key="1">
    <source>
        <dbReference type="ARBA" id="ARBA00004141"/>
    </source>
</evidence>
<feature type="transmembrane region" description="Helical" evidence="8">
    <location>
        <begin position="62"/>
        <end position="80"/>
    </location>
</feature>
<keyword evidence="7 8" id="KW-0472">Membrane</keyword>